<keyword evidence="6" id="KW-0493">Microtubule</keyword>
<dbReference type="InterPro" id="IPR036961">
    <property type="entry name" value="Kinesin_motor_dom_sf"/>
</dbReference>
<dbReference type="PRINTS" id="PR00380">
    <property type="entry name" value="KINESINHEAVY"/>
</dbReference>
<evidence type="ECO:0000313" key="9">
    <source>
        <dbReference type="Proteomes" id="UP000001645"/>
    </source>
</evidence>
<dbReference type="AlphaFoldDB" id="G1NGA6"/>
<feature type="domain" description="Kinesin motor" evidence="7">
    <location>
        <begin position="18"/>
        <end position="380"/>
    </location>
</feature>
<dbReference type="GO" id="GO:0008017">
    <property type="term" value="F:microtubule binding"/>
    <property type="evidence" value="ECO:0007669"/>
    <property type="project" value="InterPro"/>
</dbReference>
<proteinExistence type="inferred from homology"/>
<dbReference type="PANTHER" id="PTHR47117:SF1">
    <property type="entry name" value="STAR-RELATED LIPID TRANSFER PROTEIN 9"/>
    <property type="match status" value="1"/>
</dbReference>
<dbReference type="GO" id="GO:0007018">
    <property type="term" value="P:microtubule-based movement"/>
    <property type="evidence" value="ECO:0007669"/>
    <property type="project" value="InterPro"/>
</dbReference>
<dbReference type="InterPro" id="IPR019821">
    <property type="entry name" value="Kinesin_motor_CS"/>
</dbReference>
<dbReference type="SMART" id="SM00129">
    <property type="entry name" value="KISc"/>
    <property type="match status" value="1"/>
</dbReference>
<keyword evidence="3" id="KW-0175">Coiled coil</keyword>
<protein>
    <recommendedName>
        <fullName evidence="6">Kinesin-like protein</fullName>
    </recommendedName>
</protein>
<dbReference type="GO" id="GO:0005524">
    <property type="term" value="F:ATP binding"/>
    <property type="evidence" value="ECO:0007669"/>
    <property type="project" value="UniProtKB-UniRule"/>
</dbReference>
<comment type="similarity">
    <text evidence="5 6">Belongs to the TRAFAC class myosin-kinesin ATPase superfamily. Kinesin family.</text>
</comment>
<dbReference type="Proteomes" id="UP000001645">
    <property type="component" value="Chromosome 5"/>
</dbReference>
<evidence type="ECO:0000259" key="7">
    <source>
        <dbReference type="PROSITE" id="PS50067"/>
    </source>
</evidence>
<reference evidence="8" key="2">
    <citation type="submission" date="2025-08" db="UniProtKB">
        <authorList>
            <consortium name="Ensembl"/>
        </authorList>
    </citation>
    <scope>IDENTIFICATION</scope>
</reference>
<sequence length="444" mass="49761">CTNVKKSVKTEIWKSAEGGRVIVEVDDKVTTVRNVKIDSRPDGTWDSREKTVAFSFDYCYWSVDPEDPKYASQEMVFQDLGTSVLSGAFRGYNICLFAYGQTGSGKTYTMMGTPVSYSIHFTLGVEGGMLLRDIALFLNCDMCWLCRIFLEIYNERVRDLLKQSDHKKPYTLRVREHPETGPYVQGLSQHLVTDYKQVVELLEEGIAKRITAATHIHNASSRSHAIFTIHYTQAILENNLPSEIASKINLVDLAGSERADPSYCKDRITEGANINKSLVTLGIVISTLAQNSQIFSSCQSINTIMSEGESSHVDNPSTGSVSGSRRPAYIPYRDSILTWLLKDSLGGNSKTIMIATISPASSSYNETMSTLRYASNAKNIINKPRVNEDANVKLIRELREEIDRLKTLLMSFELRNSSPWSDDRDGNLTELVLQNEMKVCMSHL</sequence>
<dbReference type="Ensembl" id="ENSMGAT00000012991.3">
    <property type="protein sequence ID" value="ENSMGAP00000012104.3"/>
    <property type="gene ID" value="ENSMGAG00000011559.3"/>
</dbReference>
<organism evidence="8 9">
    <name type="scientific">Meleagris gallopavo</name>
    <name type="common">Wild turkey</name>
    <dbReference type="NCBI Taxonomy" id="9103"/>
    <lineage>
        <taxon>Eukaryota</taxon>
        <taxon>Metazoa</taxon>
        <taxon>Chordata</taxon>
        <taxon>Craniata</taxon>
        <taxon>Vertebrata</taxon>
        <taxon>Euteleostomi</taxon>
        <taxon>Archelosauria</taxon>
        <taxon>Archosauria</taxon>
        <taxon>Dinosauria</taxon>
        <taxon>Saurischia</taxon>
        <taxon>Theropoda</taxon>
        <taxon>Coelurosauria</taxon>
        <taxon>Aves</taxon>
        <taxon>Neognathae</taxon>
        <taxon>Galloanserae</taxon>
        <taxon>Galliformes</taxon>
        <taxon>Phasianidae</taxon>
        <taxon>Meleagridinae</taxon>
        <taxon>Meleagris</taxon>
    </lineage>
</organism>
<dbReference type="PROSITE" id="PS50067">
    <property type="entry name" value="KINESIN_MOTOR_2"/>
    <property type="match status" value="1"/>
</dbReference>
<dbReference type="GO" id="GO:0005874">
    <property type="term" value="C:microtubule"/>
    <property type="evidence" value="ECO:0007669"/>
    <property type="project" value="UniProtKB-KW"/>
</dbReference>
<dbReference type="PANTHER" id="PTHR47117">
    <property type="entry name" value="STAR-RELATED LIPID TRANSFER PROTEIN 9"/>
    <property type="match status" value="1"/>
</dbReference>
<dbReference type="PROSITE" id="PS00411">
    <property type="entry name" value="KINESIN_MOTOR_1"/>
    <property type="match status" value="1"/>
</dbReference>
<dbReference type="InterPro" id="IPR001752">
    <property type="entry name" value="Kinesin_motor_dom"/>
</dbReference>
<dbReference type="GeneTree" id="ENSGT00940000163117"/>
<name>G1NGA6_MELGA</name>
<dbReference type="Gene3D" id="3.40.850.10">
    <property type="entry name" value="Kinesin motor domain"/>
    <property type="match status" value="1"/>
</dbReference>
<dbReference type="Pfam" id="PF00225">
    <property type="entry name" value="Kinesin"/>
    <property type="match status" value="1"/>
</dbReference>
<keyword evidence="4 5" id="KW-0505">Motor protein</keyword>
<evidence type="ECO:0000256" key="6">
    <source>
        <dbReference type="RuleBase" id="RU000394"/>
    </source>
</evidence>
<evidence type="ECO:0000313" key="8">
    <source>
        <dbReference type="Ensembl" id="ENSMGAP00000012104.3"/>
    </source>
</evidence>
<keyword evidence="1 5" id="KW-0547">Nucleotide-binding</keyword>
<reference evidence="8" key="3">
    <citation type="submission" date="2025-09" db="UniProtKB">
        <authorList>
            <consortium name="Ensembl"/>
        </authorList>
    </citation>
    <scope>IDENTIFICATION</scope>
</reference>
<evidence type="ECO:0000256" key="4">
    <source>
        <dbReference type="ARBA" id="ARBA00023175"/>
    </source>
</evidence>
<dbReference type="InParanoid" id="G1NGA6"/>
<dbReference type="FunFam" id="3.40.850.10:FF:000021">
    <property type="entry name" value="kinesin-like protein KIF16B isoform X1"/>
    <property type="match status" value="1"/>
</dbReference>
<dbReference type="InterPro" id="IPR027417">
    <property type="entry name" value="P-loop_NTPase"/>
</dbReference>
<evidence type="ECO:0000256" key="2">
    <source>
        <dbReference type="ARBA" id="ARBA00022840"/>
    </source>
</evidence>
<keyword evidence="9" id="KW-1185">Reference proteome</keyword>
<evidence type="ECO:0000256" key="1">
    <source>
        <dbReference type="ARBA" id="ARBA00022741"/>
    </source>
</evidence>
<feature type="binding site" evidence="5">
    <location>
        <begin position="100"/>
        <end position="107"/>
    </location>
    <ligand>
        <name>ATP</name>
        <dbReference type="ChEBI" id="CHEBI:30616"/>
    </ligand>
</feature>
<evidence type="ECO:0000256" key="3">
    <source>
        <dbReference type="ARBA" id="ARBA00023054"/>
    </source>
</evidence>
<dbReference type="HOGENOM" id="CLU_262440_0_0_1"/>
<evidence type="ECO:0000256" key="5">
    <source>
        <dbReference type="PROSITE-ProRule" id="PRU00283"/>
    </source>
</evidence>
<dbReference type="SUPFAM" id="SSF52540">
    <property type="entry name" value="P-loop containing nucleoside triphosphate hydrolases"/>
    <property type="match status" value="1"/>
</dbReference>
<keyword evidence="2 5" id="KW-0067">ATP-binding</keyword>
<dbReference type="Bgee" id="ENSMGAG00000011559">
    <property type="expression patterns" value="Expressed in breast and 13 other cell types or tissues"/>
</dbReference>
<reference evidence="8 9" key="1">
    <citation type="journal article" date="2010" name="PLoS Biol.">
        <title>Multi-platform next-generation sequencing of the domestic turkey (Meleagris gallopavo): genome assembly and analysis.</title>
        <authorList>
            <person name="Dalloul R.A."/>
            <person name="Long J.A."/>
            <person name="Zimin A.V."/>
            <person name="Aslam L."/>
            <person name="Beal K."/>
            <person name="Blomberg L.A."/>
            <person name="Bouffard P."/>
            <person name="Burt D.W."/>
            <person name="Crasta O."/>
            <person name="Crooijmans R.P."/>
            <person name="Cooper K."/>
            <person name="Coulombe R.A."/>
            <person name="De S."/>
            <person name="Delany M.E."/>
            <person name="Dodgson J.B."/>
            <person name="Dong J.J."/>
            <person name="Evans C."/>
            <person name="Frederickson K.M."/>
            <person name="Flicek P."/>
            <person name="Florea L."/>
            <person name="Folkerts O."/>
            <person name="Groenen M.A."/>
            <person name="Harkins T.T."/>
            <person name="Herrero J."/>
            <person name="Hoffmann S."/>
            <person name="Megens H.J."/>
            <person name="Jiang A."/>
            <person name="de Jong P."/>
            <person name="Kaiser P."/>
            <person name="Kim H."/>
            <person name="Kim K.W."/>
            <person name="Kim S."/>
            <person name="Langenberger D."/>
            <person name="Lee M.K."/>
            <person name="Lee T."/>
            <person name="Mane S."/>
            <person name="Marcais G."/>
            <person name="Marz M."/>
            <person name="McElroy A.P."/>
            <person name="Modise T."/>
            <person name="Nefedov M."/>
            <person name="Notredame C."/>
            <person name="Paton I.R."/>
            <person name="Payne W.S."/>
            <person name="Pertea G."/>
            <person name="Prickett D."/>
            <person name="Puiu D."/>
            <person name="Qioa D."/>
            <person name="Raineri E."/>
            <person name="Ruffier M."/>
            <person name="Salzberg S.L."/>
            <person name="Schatz M.C."/>
            <person name="Scheuring C."/>
            <person name="Schmidt C.J."/>
            <person name="Schroeder S."/>
            <person name="Searle S.M."/>
            <person name="Smith E.J."/>
            <person name="Smith J."/>
            <person name="Sonstegard T.S."/>
            <person name="Stadler P.F."/>
            <person name="Tafer H."/>
            <person name="Tu Z.J."/>
            <person name="Van Tassell C.P."/>
            <person name="Vilella A.J."/>
            <person name="Williams K.P."/>
            <person name="Yorke J.A."/>
            <person name="Zhang L."/>
            <person name="Zhang H.B."/>
            <person name="Zhang X."/>
            <person name="Zhang Y."/>
            <person name="Reed K.M."/>
        </authorList>
    </citation>
    <scope>NUCLEOTIDE SEQUENCE [LARGE SCALE GENOMIC DNA]</scope>
</reference>
<accession>G1NGA6</accession>
<dbReference type="GO" id="GO:0003777">
    <property type="term" value="F:microtubule motor activity"/>
    <property type="evidence" value="ECO:0007669"/>
    <property type="project" value="InterPro"/>
</dbReference>